<accession>A0A1G4KK28</accession>
<evidence type="ECO:0000256" key="8">
    <source>
        <dbReference type="SAM" id="Coils"/>
    </source>
</evidence>
<sequence length="2137" mass="241943">MSLEASRAEVRELAAKFVPQINQVYACSNLNIDESKLLGELLKLIDKIPEDEHLFCDEAFRSVSVFCLTLFSFSNQGTVTWLKGRFDPVLARCKDCVLHFTRGRCKMLQHFSVQRKVPHEHVTKFNNIVSHWRSQALLPVIQGISVNNNTGINLSKNIEVALYECFCNPQVLRTNEILKGAFDAIFKFLYNSNHSILSHEAEVSAGQHVHAGLIFCWFEGNHEEVQWARDCLEKLNTNHFTFSEENFTQDILEEINVHLLYLQNSSNFHEALVSHFWSKFTPIYYLLSPSLIGDYLIVPPNLESLRMSIRYPIESIYKLWYRHFAHTFREKPLGVLLKALRVFLEKIGIDFWGLIEPFTFHSILDLVFDKNVFSNTLIKVQDIPLTSQGYEALLSDGVSLTDLVSWTLPFYHSLSPPKRIQMVKKVSIAFLRVISSHQMLKPIPKACLINSSTALLSAVLAVTDKERSMLYSSESFETTLFTKLDSRALLNNDMVLNLVLQAATNPDMFFGAGQSIRSVSYSAMKVLANCIDYDILILCQASYGVYRGGKAHDVKVTTTLLSKVVQHLDLGRSQDTPRLAALLLASMRNVNGLLRPKTTDPSAAEHNRFIRLYVDLLKTLLAKITDILPSHLIKVLTDENGSKGFWSCIFTTDIEIYQTATNILYETFDVEGRLEGIQEMFSRSLDNSLESIDMVLSQLMKHEFFEPCPRAIRVLMDIIHVFSDPVNGTFANYKSMKNEKTDQMLKRFWRLSWEFLNMIYRATLKWASKYPYSELENFTKDTLDTSLSMIDAFREFSEALFSGNGKEQSDELLRNVLKTFQDMLYWLRLSDEYLLASCVKLVVKAADLAIERELKFDDDLVTTMARYALKARKFSNKLTPQQSSELLSRAKEFNENLIDKVTVETELYHKEKEKLKLNKETTPQSASSKDSSPPTVARSLPLESKVDFLQRKAMSSSLMGRPRSQSKITSFGTLKPGMTPSAQEQAKGQPTKLELARRQLLANRKVHPPSANVFNSRKPQQQRNNRDDSSDESEDDLEDAKELFSLSKAKERSTPIVLDINGKPIKKVDNAQRKKQEEENMRRRLNVDLNPFYRMVLRWNYISSGEYPSDSQDYVYEDVKDTFKSVEDYQRIMQPLLLLECWQGLCAARDREDNKPFSIVVGNRTVVSDFYEVYASVSKKMLIEANITESDLLVLAHFPTARNVNDVRADDFKNAENSCLAKVWGLKNSKGDNMDLTLRIDRSHQFSKFLTLRAEIFAVKVMQMTTVEREYTSLVGLPFYDLVNQITSGQLKAQHSTDVREIEQVKAHYKLNNSQAEAIVSTVSSEGFHLIQGPPGTGKTKTILGIIGYFLSTQKALPAGVIKQPIDSATAATSTEQLLLKQKVLICAPSNAAVDELVLRLKSGVFDKSGKLFCPKLVRLGRSDAVNAAIKDLTLEEQVDKKLGSKSYEFTSNPNLEQNLQSTIGERRQLRRKLDSEDGSALGELSTDDITKIQMSIRELSRKINELGKQKDEIRERNSVNYRNRELDRRRAQSRILAESDVICSTLSGSAHDILASLGVKFDTVIIDEACQCTELSTIIPLRYGAKRCIMVGDPNQLPPTVLSGAASKLKYNQSLFVRLEKKCSPHLLNVQYRMHPAISKFPSTEFYSGKLSDGPGMEASNSRPWHSRSPLGPYKFFDIATGRQEQNRKTMSFVNFEECKVAIELVENLLNNFENTYNFTGKIGVISPYREQMQTMKREFRKYFGNPIIAYVDFNTIDGFQGQEKEIIIISCVRADDTKSGVGFLKDFRRMNVALTRAKTSMWILGHHSSLFKNKLWRNLITDAKERNCLELACSGFLNVKNTKAATLLKNYAGSHDHIAGDDYDPTAPRANEKAKKAFKEFNKQKESRYSNVKAQPHVKSAGHTRETSGSLEASGRPSHHISDAEKKKKKEDIRPKSNAIQSLSGTKKKSSIFGGPSLVSGIEEKTGTSTINTGNTSALGKKAVKDTDNRNPDRQKSLKRVRFEDVPDIIGDKKAKPSDMKKYSKLENGPTIYESKREPSVVRPDSSDDSETKSGVVQLNKSTSQGDSGFESDSEHDGYDPSLSPSLTLQRRAPTIPNPSRDIHVSKEKTLHRTSLGSDPFIPKRKKPFHNKKIG</sequence>
<keyword evidence="7" id="KW-0539">Nucleus</keyword>
<evidence type="ECO:0000259" key="13">
    <source>
        <dbReference type="Pfam" id="PF23576"/>
    </source>
</evidence>
<dbReference type="GO" id="GO:0016787">
    <property type="term" value="F:hydrolase activity"/>
    <property type="evidence" value="ECO:0007669"/>
    <property type="project" value="UniProtKB-KW"/>
</dbReference>
<evidence type="ECO:0000256" key="4">
    <source>
        <dbReference type="ARBA" id="ARBA00022801"/>
    </source>
</evidence>
<dbReference type="SUPFAM" id="SSF52540">
    <property type="entry name" value="P-loop containing nucleoside triphosphate hydrolases"/>
    <property type="match status" value="1"/>
</dbReference>
<dbReference type="FunFam" id="3.40.50.300:FF:000326">
    <property type="entry name" value="P-loop containing nucleoside triphosphate hydrolase"/>
    <property type="match status" value="1"/>
</dbReference>
<feature type="domain" description="DNA2/NAM7 helicase helicase" evidence="11">
    <location>
        <begin position="1310"/>
        <end position="1604"/>
    </location>
</feature>
<evidence type="ECO:0000256" key="2">
    <source>
        <dbReference type="ARBA" id="ARBA00007913"/>
    </source>
</evidence>
<evidence type="ECO:0000259" key="11">
    <source>
        <dbReference type="Pfam" id="PF13086"/>
    </source>
</evidence>
<dbReference type="Pfam" id="PF23576">
    <property type="entry name" value="SEN1_barrel"/>
    <property type="match status" value="1"/>
</dbReference>
<keyword evidence="4" id="KW-0378">Hydrolase</keyword>
<proteinExistence type="inferred from homology"/>
<evidence type="ECO:0000256" key="3">
    <source>
        <dbReference type="ARBA" id="ARBA00022741"/>
    </source>
</evidence>
<dbReference type="InterPro" id="IPR024481">
    <property type="entry name" value="Helicase_Sen1_N"/>
</dbReference>
<keyword evidence="3" id="KW-0547">Nucleotide-binding</keyword>
<gene>
    <name evidence="14" type="ORF">LANO_0G12794G</name>
</gene>
<evidence type="ECO:0000256" key="7">
    <source>
        <dbReference type="ARBA" id="ARBA00023242"/>
    </source>
</evidence>
<feature type="compositionally biased region" description="Polar residues" evidence="9">
    <location>
        <begin position="923"/>
        <end position="934"/>
    </location>
</feature>
<dbReference type="EMBL" id="LT598453">
    <property type="protein sequence ID" value="SCV04833.1"/>
    <property type="molecule type" value="Genomic_DNA"/>
</dbReference>
<dbReference type="GO" id="GO:0016604">
    <property type="term" value="C:nuclear body"/>
    <property type="evidence" value="ECO:0007669"/>
    <property type="project" value="TreeGrafter"/>
</dbReference>
<dbReference type="InterPro" id="IPR027417">
    <property type="entry name" value="P-loop_NTPase"/>
</dbReference>
<dbReference type="InterPro" id="IPR044340">
    <property type="entry name" value="Helicase_Sen1_1B_dom"/>
</dbReference>
<dbReference type="Proteomes" id="UP000189911">
    <property type="component" value="Chromosome G"/>
</dbReference>
<evidence type="ECO:0000259" key="10">
    <source>
        <dbReference type="Pfam" id="PF12726"/>
    </source>
</evidence>
<keyword evidence="6" id="KW-0067">ATP-binding</keyword>
<reference evidence="15" key="1">
    <citation type="submission" date="2016-03" db="EMBL/GenBank/DDBJ databases">
        <authorList>
            <person name="Devillers Hugo."/>
        </authorList>
    </citation>
    <scope>NUCLEOTIDE SEQUENCE [LARGE SCALE GENOMIC DNA]</scope>
</reference>
<comment type="subcellular location">
    <subcellularLocation>
        <location evidence="1">Nucleus</location>
    </subcellularLocation>
</comment>
<dbReference type="CDD" id="cd21408">
    <property type="entry name" value="1B_Sen1p-like"/>
    <property type="match status" value="1"/>
</dbReference>
<feature type="compositionally biased region" description="Low complexity" evidence="9">
    <location>
        <begin position="1969"/>
        <end position="1979"/>
    </location>
</feature>
<dbReference type="GO" id="GO:0005524">
    <property type="term" value="F:ATP binding"/>
    <property type="evidence" value="ECO:0007669"/>
    <property type="project" value="UniProtKB-KW"/>
</dbReference>
<evidence type="ECO:0000313" key="14">
    <source>
        <dbReference type="EMBL" id="SCV04833.1"/>
    </source>
</evidence>
<evidence type="ECO:0000256" key="6">
    <source>
        <dbReference type="ARBA" id="ARBA00022840"/>
    </source>
</evidence>
<evidence type="ECO:0000256" key="9">
    <source>
        <dbReference type="SAM" id="MobiDB-lite"/>
    </source>
</evidence>
<feature type="compositionally biased region" description="Polar residues" evidence="9">
    <location>
        <begin position="953"/>
        <end position="972"/>
    </location>
</feature>
<evidence type="ECO:0000256" key="5">
    <source>
        <dbReference type="ARBA" id="ARBA00022806"/>
    </source>
</evidence>
<keyword evidence="5" id="KW-0347">Helicase</keyword>
<dbReference type="InterPro" id="IPR056474">
    <property type="entry name" value="SEN1_barrel"/>
</dbReference>
<evidence type="ECO:0000256" key="1">
    <source>
        <dbReference type="ARBA" id="ARBA00004123"/>
    </source>
</evidence>
<feature type="compositionally biased region" description="Polar residues" evidence="9">
    <location>
        <begin position="2055"/>
        <end position="2069"/>
    </location>
</feature>
<dbReference type="GO" id="GO:0003678">
    <property type="term" value="F:DNA helicase activity"/>
    <property type="evidence" value="ECO:0007669"/>
    <property type="project" value="UniProtKB-ARBA"/>
</dbReference>
<feature type="region of interest" description="Disordered" evidence="9">
    <location>
        <begin position="914"/>
        <end position="1039"/>
    </location>
</feature>
<dbReference type="GO" id="GO:0001147">
    <property type="term" value="F:transcription termination site sequence-specific DNA binding"/>
    <property type="evidence" value="ECO:0007669"/>
    <property type="project" value="TreeGrafter"/>
</dbReference>
<feature type="coiled-coil region" evidence="8">
    <location>
        <begin position="1453"/>
        <end position="1517"/>
    </location>
</feature>
<evidence type="ECO:0000313" key="15">
    <source>
        <dbReference type="Proteomes" id="UP000189911"/>
    </source>
</evidence>
<feature type="compositionally biased region" description="Basic and acidic residues" evidence="9">
    <location>
        <begin position="1922"/>
        <end position="1937"/>
    </location>
</feature>
<dbReference type="OrthoDB" id="6513042at2759"/>
<dbReference type="Pfam" id="PF12726">
    <property type="entry name" value="SEN1_N"/>
    <property type="match status" value="1"/>
</dbReference>
<dbReference type="Pfam" id="PF13086">
    <property type="entry name" value="AAA_11"/>
    <property type="match status" value="1"/>
</dbReference>
<feature type="compositionally biased region" description="Basic and acidic residues" evidence="9">
    <location>
        <begin position="2103"/>
        <end position="2113"/>
    </location>
</feature>
<dbReference type="Pfam" id="PF13087">
    <property type="entry name" value="AAA_12"/>
    <property type="match status" value="1"/>
</dbReference>
<dbReference type="PANTHER" id="PTHR10887">
    <property type="entry name" value="DNA2/NAM7 HELICASE FAMILY"/>
    <property type="match status" value="1"/>
</dbReference>
<dbReference type="GO" id="GO:0006369">
    <property type="term" value="P:termination of RNA polymerase II transcription"/>
    <property type="evidence" value="ECO:0007669"/>
    <property type="project" value="TreeGrafter"/>
</dbReference>
<evidence type="ECO:0000259" key="12">
    <source>
        <dbReference type="Pfam" id="PF13087"/>
    </source>
</evidence>
<dbReference type="InterPro" id="IPR041679">
    <property type="entry name" value="DNA2/NAM7-like_C"/>
</dbReference>
<feature type="compositionally biased region" description="Basic and acidic residues" evidence="9">
    <location>
        <begin position="1985"/>
        <end position="2027"/>
    </location>
</feature>
<protein>
    <submittedName>
        <fullName evidence="14">LANO_0G12794g1_1</fullName>
    </submittedName>
</protein>
<organism evidence="14 15">
    <name type="scientific">Lachancea nothofagi CBS 11611</name>
    <dbReference type="NCBI Taxonomy" id="1266666"/>
    <lineage>
        <taxon>Eukaryota</taxon>
        <taxon>Fungi</taxon>
        <taxon>Dikarya</taxon>
        <taxon>Ascomycota</taxon>
        <taxon>Saccharomycotina</taxon>
        <taxon>Saccharomycetes</taxon>
        <taxon>Saccharomycetales</taxon>
        <taxon>Saccharomycetaceae</taxon>
        <taxon>Lachancea</taxon>
    </lineage>
</organism>
<dbReference type="InterPro" id="IPR041677">
    <property type="entry name" value="DNA2/NAM7_AAA_11"/>
</dbReference>
<feature type="domain" description="Helicase Sen1 N-terminal" evidence="10">
    <location>
        <begin position="82"/>
        <end position="840"/>
    </location>
</feature>
<comment type="similarity">
    <text evidence="2">Belongs to the DNA2/NAM7 helicase family.</text>
</comment>
<dbReference type="InterPro" id="IPR047187">
    <property type="entry name" value="SF1_C_Upf1"/>
</dbReference>
<feature type="region of interest" description="Disordered" evidence="9">
    <location>
        <begin position="1882"/>
        <end position="2137"/>
    </location>
</feature>
<feature type="compositionally biased region" description="Basic residues" evidence="9">
    <location>
        <begin position="2125"/>
        <end position="2137"/>
    </location>
</feature>
<keyword evidence="8" id="KW-0175">Coiled coil</keyword>
<feature type="domain" description="Helicase SEN1 beta-barrel" evidence="13">
    <location>
        <begin position="1152"/>
        <end position="1261"/>
    </location>
</feature>
<dbReference type="InterPro" id="IPR045055">
    <property type="entry name" value="DNA2/NAM7-like"/>
</dbReference>
<dbReference type="CDD" id="cd18042">
    <property type="entry name" value="DEXXQc_SETX"/>
    <property type="match status" value="1"/>
</dbReference>
<dbReference type="CDD" id="cd18808">
    <property type="entry name" value="SF1_C_Upf1"/>
    <property type="match status" value="1"/>
</dbReference>
<dbReference type="PANTHER" id="PTHR10887:SF495">
    <property type="entry name" value="HELICASE SENATAXIN ISOFORM X1-RELATED"/>
    <property type="match status" value="1"/>
</dbReference>
<feature type="compositionally biased region" description="Acidic residues" evidence="9">
    <location>
        <begin position="1029"/>
        <end position="1039"/>
    </location>
</feature>
<dbReference type="GO" id="GO:0005694">
    <property type="term" value="C:chromosome"/>
    <property type="evidence" value="ECO:0007669"/>
    <property type="project" value="UniProtKB-ARBA"/>
</dbReference>
<dbReference type="Gene3D" id="3.40.50.300">
    <property type="entry name" value="P-loop containing nucleotide triphosphate hydrolases"/>
    <property type="match status" value="2"/>
</dbReference>
<feature type="compositionally biased region" description="Polar residues" evidence="9">
    <location>
        <begin position="1012"/>
        <end position="1023"/>
    </location>
</feature>
<keyword evidence="15" id="KW-1185">Reference proteome</keyword>
<feature type="domain" description="DNA2/NAM7 helicase-like C-terminal" evidence="12">
    <location>
        <begin position="1612"/>
        <end position="1809"/>
    </location>
</feature>
<name>A0A1G4KK28_9SACH</name>
<dbReference type="FunFam" id="3.40.50.300:FF:001152">
    <property type="entry name" value="tRNA-splicing endonuclease, putative"/>
    <property type="match status" value="1"/>
</dbReference>